<dbReference type="Proteomes" id="UP000184499">
    <property type="component" value="Unassembled WGS sequence"/>
</dbReference>
<dbReference type="OMA" id="QEYMGPP"/>
<dbReference type="VEuPathDB" id="FungiDB:ASPBRDRAFT_46331"/>
<gene>
    <name evidence="1" type="ORF">ASPBRDRAFT_46331</name>
</gene>
<dbReference type="RefSeq" id="XP_067476294.1">
    <property type="nucleotide sequence ID" value="XM_067625615.1"/>
</dbReference>
<accession>A0A1L9UBJ6</accession>
<evidence type="ECO:0000313" key="1">
    <source>
        <dbReference type="EMBL" id="OJJ69045.1"/>
    </source>
</evidence>
<proteinExistence type="predicted"/>
<dbReference type="AlphaFoldDB" id="A0A1L9UBJ6"/>
<keyword evidence="2" id="KW-1185">Reference proteome</keyword>
<name>A0A1L9UBJ6_ASPBC</name>
<reference evidence="2" key="1">
    <citation type="journal article" date="2017" name="Genome Biol.">
        <title>Comparative genomics reveals high biological diversity and specific adaptations in the industrially and medically important fungal genus Aspergillus.</title>
        <authorList>
            <person name="de Vries R.P."/>
            <person name="Riley R."/>
            <person name="Wiebenga A."/>
            <person name="Aguilar-Osorio G."/>
            <person name="Amillis S."/>
            <person name="Uchima C.A."/>
            <person name="Anderluh G."/>
            <person name="Asadollahi M."/>
            <person name="Askin M."/>
            <person name="Barry K."/>
            <person name="Battaglia E."/>
            <person name="Bayram O."/>
            <person name="Benocci T."/>
            <person name="Braus-Stromeyer S.A."/>
            <person name="Caldana C."/>
            <person name="Canovas D."/>
            <person name="Cerqueira G.C."/>
            <person name="Chen F."/>
            <person name="Chen W."/>
            <person name="Choi C."/>
            <person name="Clum A."/>
            <person name="Dos Santos R.A."/>
            <person name="Damasio A.R."/>
            <person name="Diallinas G."/>
            <person name="Emri T."/>
            <person name="Fekete E."/>
            <person name="Flipphi M."/>
            <person name="Freyberg S."/>
            <person name="Gallo A."/>
            <person name="Gournas C."/>
            <person name="Habgood R."/>
            <person name="Hainaut M."/>
            <person name="Harispe M.L."/>
            <person name="Henrissat B."/>
            <person name="Hilden K.S."/>
            <person name="Hope R."/>
            <person name="Hossain A."/>
            <person name="Karabika E."/>
            <person name="Karaffa L."/>
            <person name="Karanyi Z."/>
            <person name="Krasevec N."/>
            <person name="Kuo A."/>
            <person name="Kusch H."/>
            <person name="LaButti K."/>
            <person name="Lagendijk E.L."/>
            <person name="Lapidus A."/>
            <person name="Levasseur A."/>
            <person name="Lindquist E."/>
            <person name="Lipzen A."/>
            <person name="Logrieco A.F."/>
            <person name="MacCabe A."/>
            <person name="Maekelae M.R."/>
            <person name="Malavazi I."/>
            <person name="Melin P."/>
            <person name="Meyer V."/>
            <person name="Mielnichuk N."/>
            <person name="Miskei M."/>
            <person name="Molnar A.P."/>
            <person name="Mule G."/>
            <person name="Ngan C.Y."/>
            <person name="Orejas M."/>
            <person name="Orosz E."/>
            <person name="Ouedraogo J.P."/>
            <person name="Overkamp K.M."/>
            <person name="Park H.-S."/>
            <person name="Perrone G."/>
            <person name="Piumi F."/>
            <person name="Punt P.J."/>
            <person name="Ram A.F."/>
            <person name="Ramon A."/>
            <person name="Rauscher S."/>
            <person name="Record E."/>
            <person name="Riano-Pachon D.M."/>
            <person name="Robert V."/>
            <person name="Roehrig J."/>
            <person name="Ruller R."/>
            <person name="Salamov A."/>
            <person name="Salih N.S."/>
            <person name="Samson R.A."/>
            <person name="Sandor E."/>
            <person name="Sanguinetti M."/>
            <person name="Schuetze T."/>
            <person name="Sepcic K."/>
            <person name="Shelest E."/>
            <person name="Sherlock G."/>
            <person name="Sophianopoulou V."/>
            <person name="Squina F.M."/>
            <person name="Sun H."/>
            <person name="Susca A."/>
            <person name="Todd R.B."/>
            <person name="Tsang A."/>
            <person name="Unkles S.E."/>
            <person name="van de Wiele N."/>
            <person name="van Rossen-Uffink D."/>
            <person name="Oliveira J.V."/>
            <person name="Vesth T.C."/>
            <person name="Visser J."/>
            <person name="Yu J.-H."/>
            <person name="Zhou M."/>
            <person name="Andersen M.R."/>
            <person name="Archer D.B."/>
            <person name="Baker S.E."/>
            <person name="Benoit I."/>
            <person name="Brakhage A.A."/>
            <person name="Braus G.H."/>
            <person name="Fischer R."/>
            <person name="Frisvad J.C."/>
            <person name="Goldman G.H."/>
            <person name="Houbraken J."/>
            <person name="Oakley B."/>
            <person name="Pocsi I."/>
            <person name="Scazzocchio C."/>
            <person name="Seiboth B."/>
            <person name="vanKuyk P.A."/>
            <person name="Wortman J."/>
            <person name="Dyer P.S."/>
            <person name="Grigoriev I.V."/>
        </authorList>
    </citation>
    <scope>NUCLEOTIDE SEQUENCE [LARGE SCALE GENOMIC DNA]</scope>
    <source>
        <strain evidence="2">CBS 101740 / IMI 381727 / IBT 21946</strain>
    </source>
</reference>
<organism evidence="1 2">
    <name type="scientific">Aspergillus brasiliensis (strain CBS 101740 / IMI 381727 / IBT 21946)</name>
    <dbReference type="NCBI Taxonomy" id="767769"/>
    <lineage>
        <taxon>Eukaryota</taxon>
        <taxon>Fungi</taxon>
        <taxon>Dikarya</taxon>
        <taxon>Ascomycota</taxon>
        <taxon>Pezizomycotina</taxon>
        <taxon>Eurotiomycetes</taxon>
        <taxon>Eurotiomycetidae</taxon>
        <taxon>Eurotiales</taxon>
        <taxon>Aspergillaceae</taxon>
        <taxon>Aspergillus</taxon>
        <taxon>Aspergillus subgen. Circumdati</taxon>
    </lineage>
</organism>
<sequence>MSTMFRLAPPPRHPDEFFTPGWDAESNRPVVDGKYHDPKTGELRPAIGRQFAGPPAVDIIITNLHEESCGRVYRAQLPFRVERLLVWIMGVVEDRKLQLDSLNATPYAIRVVLAHELTGGEFTEVASTMAKGILYQEGPVKRDDVVA</sequence>
<protein>
    <submittedName>
        <fullName evidence="1">Uncharacterized protein</fullName>
    </submittedName>
</protein>
<dbReference type="OrthoDB" id="3518210at2759"/>
<dbReference type="EMBL" id="KV878689">
    <property type="protein sequence ID" value="OJJ69045.1"/>
    <property type="molecule type" value="Genomic_DNA"/>
</dbReference>
<evidence type="ECO:0000313" key="2">
    <source>
        <dbReference type="Proteomes" id="UP000184499"/>
    </source>
</evidence>
<dbReference type="GeneID" id="93578103"/>